<evidence type="ECO:0000256" key="1">
    <source>
        <dbReference type="SAM" id="Phobius"/>
    </source>
</evidence>
<reference evidence="2 3" key="1">
    <citation type="journal article" date="2016" name="Nat. Commun.">
        <title>Thousands of microbial genomes shed light on interconnected biogeochemical processes in an aquifer system.</title>
        <authorList>
            <person name="Anantharaman K."/>
            <person name="Brown C.T."/>
            <person name="Hug L.A."/>
            <person name="Sharon I."/>
            <person name="Castelle C.J."/>
            <person name="Probst A.J."/>
            <person name="Thomas B.C."/>
            <person name="Singh A."/>
            <person name="Wilkins M.J."/>
            <person name="Karaoz U."/>
            <person name="Brodie E.L."/>
            <person name="Williams K.H."/>
            <person name="Hubbard S.S."/>
            <person name="Banfield J.F."/>
        </authorList>
    </citation>
    <scope>NUCLEOTIDE SEQUENCE [LARGE SCALE GENOMIC DNA]</scope>
</reference>
<protein>
    <recommendedName>
        <fullName evidence="4">SMODS and SLOG-associating 2TM effector domain-containing protein</fullName>
    </recommendedName>
</protein>
<evidence type="ECO:0000313" key="2">
    <source>
        <dbReference type="EMBL" id="OGC44461.1"/>
    </source>
</evidence>
<dbReference type="Proteomes" id="UP000176583">
    <property type="component" value="Unassembled WGS sequence"/>
</dbReference>
<keyword evidence="1" id="KW-0472">Membrane</keyword>
<feature type="transmembrane region" description="Helical" evidence="1">
    <location>
        <begin position="131"/>
        <end position="147"/>
    </location>
</feature>
<keyword evidence="1" id="KW-1133">Transmembrane helix</keyword>
<comment type="caution">
    <text evidence="2">The sequence shown here is derived from an EMBL/GenBank/DDBJ whole genome shotgun (WGS) entry which is preliminary data.</text>
</comment>
<proteinExistence type="predicted"/>
<sequence length="148" mass="17612">MTRLTEEQRIALLESEMKICQSQVDKYDSIIERIGTWAVTLWVASLGWSFQVNRQEVVILNLVIVLVFWVLQGMNKAFRQDYKERRDEVARLLNRMGKEEVKFDKIDAPYFPVHKNLWKNTLENMFKPHSALIYVLLFLVSVVIYLRF</sequence>
<evidence type="ECO:0000313" key="3">
    <source>
        <dbReference type="Proteomes" id="UP000176583"/>
    </source>
</evidence>
<keyword evidence="1" id="KW-0812">Transmembrane</keyword>
<accession>A0A1F4UHN9</accession>
<evidence type="ECO:0008006" key="4">
    <source>
        <dbReference type="Google" id="ProtNLM"/>
    </source>
</evidence>
<dbReference type="STRING" id="1802613.A2V54_00370"/>
<feature type="transmembrane region" description="Helical" evidence="1">
    <location>
        <begin position="57"/>
        <end position="78"/>
    </location>
</feature>
<gene>
    <name evidence="2" type="ORF">A2V54_00370</name>
</gene>
<name>A0A1F4UHN9_UNCKA</name>
<dbReference type="AlphaFoldDB" id="A0A1F4UHN9"/>
<organism evidence="2 3">
    <name type="scientific">candidate division WWE3 bacterium RBG_19FT_COMBO_53_11</name>
    <dbReference type="NCBI Taxonomy" id="1802613"/>
    <lineage>
        <taxon>Bacteria</taxon>
        <taxon>Katanobacteria</taxon>
    </lineage>
</organism>
<dbReference type="EMBL" id="MEUW01000020">
    <property type="protein sequence ID" value="OGC44461.1"/>
    <property type="molecule type" value="Genomic_DNA"/>
</dbReference>